<comment type="similarity">
    <text evidence="1">Belongs to the short-chain dehydrogenases/reductases (SDR) family.</text>
</comment>
<dbReference type="InterPro" id="IPR052184">
    <property type="entry name" value="SDR_enzymes"/>
</dbReference>
<accession>A0A9P8HJT0</accession>
<dbReference type="AlphaFoldDB" id="A0A9P8HJT0"/>
<dbReference type="PRINTS" id="PR00080">
    <property type="entry name" value="SDRFAMILY"/>
</dbReference>
<dbReference type="PANTHER" id="PTHR45458:SF1">
    <property type="entry name" value="SHORT CHAIN DEHYDROGENASE"/>
    <property type="match status" value="1"/>
</dbReference>
<organism evidence="2 3">
    <name type="scientific">Trichoderma semiorbis</name>
    <dbReference type="NCBI Taxonomy" id="1491008"/>
    <lineage>
        <taxon>Eukaryota</taxon>
        <taxon>Fungi</taxon>
        <taxon>Dikarya</taxon>
        <taxon>Ascomycota</taxon>
        <taxon>Pezizomycotina</taxon>
        <taxon>Sordariomycetes</taxon>
        <taxon>Hypocreomycetidae</taxon>
        <taxon>Hypocreales</taxon>
        <taxon>Hypocreaceae</taxon>
        <taxon>Trichoderma</taxon>
    </lineage>
</organism>
<reference evidence="2 3" key="1">
    <citation type="submission" date="2021-08" db="EMBL/GenBank/DDBJ databases">
        <title>The highly contiguous genome resource for Trichoderma semiorbis FJ059, a fungal antagonistic to plant pathogens.</title>
        <authorList>
            <person name="Liu T."/>
        </authorList>
    </citation>
    <scope>NUCLEOTIDE SEQUENCE [LARGE SCALE GENOMIC DNA]</scope>
    <source>
        <strain evidence="2 3">FJ059</strain>
    </source>
</reference>
<evidence type="ECO:0000256" key="1">
    <source>
        <dbReference type="RuleBase" id="RU000363"/>
    </source>
</evidence>
<dbReference type="Proteomes" id="UP000826573">
    <property type="component" value="Unassembled WGS sequence"/>
</dbReference>
<protein>
    <submittedName>
        <fullName evidence="2">Uncharacterized protein</fullName>
    </submittedName>
</protein>
<dbReference type="PANTHER" id="PTHR45458">
    <property type="entry name" value="SHORT-CHAIN DEHYDROGENASE/REDUCTASE SDR"/>
    <property type="match status" value="1"/>
</dbReference>
<evidence type="ECO:0000313" key="3">
    <source>
        <dbReference type="Proteomes" id="UP000826573"/>
    </source>
</evidence>
<sequence length="259" mass="28332">MFHQPVCHYFCLFLPLQQPFNQEAGMALAKQNVLITGANRGIGLSLCKEFIARNYNVFGSLRQESRDDPSAAELKETGANIIEFDVTDENTIAAAFDSWGDKPLDILINNAGAPTPPRMWDEVTAEALIDKFRVNAVGPFMVSKIFMPALEKSISPKIINIASNSGQIAANKDGKYMAYKVSKTALNQITKSLGMQMEMTKSKVIVAGIHPGWIPTKLTGMTGPDKMDVQIPKIVKTIENIGASQNGGFMDAEGKIMEF</sequence>
<dbReference type="InterPro" id="IPR002347">
    <property type="entry name" value="SDR_fam"/>
</dbReference>
<evidence type="ECO:0000313" key="2">
    <source>
        <dbReference type="EMBL" id="KAH0529168.1"/>
    </source>
</evidence>
<dbReference type="PRINTS" id="PR00081">
    <property type="entry name" value="GDHRDH"/>
</dbReference>
<comment type="caution">
    <text evidence="2">The sequence shown here is derived from an EMBL/GenBank/DDBJ whole genome shotgun (WGS) entry which is preliminary data.</text>
</comment>
<dbReference type="SUPFAM" id="SSF51735">
    <property type="entry name" value="NAD(P)-binding Rossmann-fold domains"/>
    <property type="match status" value="1"/>
</dbReference>
<proteinExistence type="inferred from homology"/>
<dbReference type="Pfam" id="PF00106">
    <property type="entry name" value="adh_short"/>
    <property type="match status" value="1"/>
</dbReference>
<name>A0A9P8HJT0_9HYPO</name>
<gene>
    <name evidence="2" type="ORF">TsFJ059_003947</name>
</gene>
<dbReference type="EMBL" id="JAIMJC010000002">
    <property type="protein sequence ID" value="KAH0529168.1"/>
    <property type="molecule type" value="Genomic_DNA"/>
</dbReference>
<keyword evidence="3" id="KW-1185">Reference proteome</keyword>
<dbReference type="InterPro" id="IPR036291">
    <property type="entry name" value="NAD(P)-bd_dom_sf"/>
</dbReference>
<dbReference type="GO" id="GO:0016616">
    <property type="term" value="F:oxidoreductase activity, acting on the CH-OH group of donors, NAD or NADP as acceptor"/>
    <property type="evidence" value="ECO:0007669"/>
    <property type="project" value="TreeGrafter"/>
</dbReference>
<dbReference type="CDD" id="cd05325">
    <property type="entry name" value="carb_red_sniffer_like_SDR_c"/>
    <property type="match status" value="1"/>
</dbReference>
<dbReference type="Gene3D" id="3.40.50.720">
    <property type="entry name" value="NAD(P)-binding Rossmann-like Domain"/>
    <property type="match status" value="1"/>
</dbReference>